<feature type="region of interest" description="Disordered" evidence="1">
    <location>
        <begin position="1"/>
        <end position="116"/>
    </location>
</feature>
<evidence type="ECO:0000256" key="1">
    <source>
        <dbReference type="SAM" id="MobiDB-lite"/>
    </source>
</evidence>
<dbReference type="PANTHER" id="PTHR36452">
    <property type="entry name" value="CHROMOSOME 12, WHOLE GENOME SHOTGUN SEQUENCE"/>
    <property type="match status" value="1"/>
</dbReference>
<accession>A0ABR1KHC6</accession>
<gene>
    <name evidence="2" type="ORF">IWZ03DRAFT_416603</name>
</gene>
<dbReference type="Pfam" id="PF09365">
    <property type="entry name" value="DUF2461"/>
    <property type="match status" value="1"/>
</dbReference>
<reference evidence="2 3" key="1">
    <citation type="submission" date="2024-04" db="EMBL/GenBank/DDBJ databases">
        <title>Phyllosticta paracitricarpa is synonymous to the EU quarantine fungus P. citricarpa based on phylogenomic analyses.</title>
        <authorList>
            <consortium name="Lawrence Berkeley National Laboratory"/>
            <person name="Van Ingen-Buijs V.A."/>
            <person name="Van Westerhoven A.C."/>
            <person name="Haridas S."/>
            <person name="Skiadas P."/>
            <person name="Martin F."/>
            <person name="Groenewald J.Z."/>
            <person name="Crous P.W."/>
            <person name="Seidl M.F."/>
        </authorList>
    </citation>
    <scope>NUCLEOTIDE SEQUENCE [LARGE SCALE GENOMIC DNA]</scope>
    <source>
        <strain evidence="2 3">CBS 123371</strain>
    </source>
</reference>
<proteinExistence type="predicted"/>
<name>A0ABR1KHC6_9PEZI</name>
<dbReference type="Proteomes" id="UP001363622">
    <property type="component" value="Unassembled WGS sequence"/>
</dbReference>
<dbReference type="InterPro" id="IPR012808">
    <property type="entry name" value="CHP02453"/>
</dbReference>
<feature type="compositionally biased region" description="Acidic residues" evidence="1">
    <location>
        <begin position="88"/>
        <end position="104"/>
    </location>
</feature>
<evidence type="ECO:0000313" key="2">
    <source>
        <dbReference type="EMBL" id="KAK7513755.1"/>
    </source>
</evidence>
<sequence length="440" mass="48923">MPRRSARQAAAPSASSRATKRAASPKQTPARQSKRSRVQGSSKVTPKESKYFERASQSAQEEEQSREPSDAEASAGNEDSGYEQKSEAEDETSPESEGDAISSEEEVKPKTKGRTVKAAAVAVAAKATSKKGNELWRSGVATGLSPDKQLIIKKPKAREAGNTPYRDDTIHPNTLLFLRDLANNNDREWMKMHDPDYRQSLKDFNSFVEHLTEKVIQADDTVPELPIKDVVFRLHRDIRFTSDPTPYKTLFSAAWFAPRAPHLRSLQLKPFYTGPGPDEKVRGGIWNPDKTALERLRRDIDRHPKRLKGVLMDRRVRKGVLDVDSEDEDKVVRAFVKANKGNALVRCPAGYDINHKDIALLRLRRFTIGKSLRDQEIGGTGQAAERVGGIVADMVPFITYLNSIVMPDGPASESDSADGEENDEIEDEGSEEEDADEAEQ</sequence>
<dbReference type="EMBL" id="JBBPHU010000009">
    <property type="protein sequence ID" value="KAK7513755.1"/>
    <property type="molecule type" value="Genomic_DNA"/>
</dbReference>
<feature type="region of interest" description="Disordered" evidence="1">
    <location>
        <begin position="406"/>
        <end position="440"/>
    </location>
</feature>
<dbReference type="PANTHER" id="PTHR36452:SF1">
    <property type="entry name" value="DUF2461 DOMAIN-CONTAINING PROTEIN"/>
    <property type="match status" value="1"/>
</dbReference>
<protein>
    <submittedName>
        <fullName evidence="2">Uncharacterized protein</fullName>
    </submittedName>
</protein>
<dbReference type="NCBIfam" id="TIGR02453">
    <property type="entry name" value="TIGR02453 family protein"/>
    <property type="match status" value="1"/>
</dbReference>
<feature type="compositionally biased region" description="Low complexity" evidence="1">
    <location>
        <begin position="7"/>
        <end position="25"/>
    </location>
</feature>
<organism evidence="2 3">
    <name type="scientific">Phyllosticta citriasiana</name>
    <dbReference type="NCBI Taxonomy" id="595635"/>
    <lineage>
        <taxon>Eukaryota</taxon>
        <taxon>Fungi</taxon>
        <taxon>Dikarya</taxon>
        <taxon>Ascomycota</taxon>
        <taxon>Pezizomycotina</taxon>
        <taxon>Dothideomycetes</taxon>
        <taxon>Dothideomycetes incertae sedis</taxon>
        <taxon>Botryosphaeriales</taxon>
        <taxon>Phyllostictaceae</taxon>
        <taxon>Phyllosticta</taxon>
    </lineage>
</organism>
<comment type="caution">
    <text evidence="2">The sequence shown here is derived from an EMBL/GenBank/DDBJ whole genome shotgun (WGS) entry which is preliminary data.</text>
</comment>
<keyword evidence="3" id="KW-1185">Reference proteome</keyword>
<evidence type="ECO:0000313" key="3">
    <source>
        <dbReference type="Proteomes" id="UP001363622"/>
    </source>
</evidence>
<feature type="compositionally biased region" description="Acidic residues" evidence="1">
    <location>
        <begin position="415"/>
        <end position="440"/>
    </location>
</feature>